<sequence>MPKIVCGFAALLFGCGIVNAQTAPAAASTPATTQNPLARAGIFPYDQMAVRKTANGTESRNAFTGTLATGETVAVHESMQPAGTAPVELHRIGHSELIVVQEGTVAFEHDGKEERVGPGGLVYVALGTVHRIKNVGDVPAKYVVIAIGGDAKK</sequence>
<dbReference type="SUPFAM" id="SSF51182">
    <property type="entry name" value="RmlC-like cupins"/>
    <property type="match status" value="1"/>
</dbReference>
<feature type="domain" description="Cupin type-2" evidence="2">
    <location>
        <begin position="76"/>
        <end position="145"/>
    </location>
</feature>
<reference evidence="3 4" key="1">
    <citation type="submission" date="2019-08" db="EMBL/GenBank/DDBJ databases">
        <title>Complete genome sequence of Terriglobus albidus strain ORNL.</title>
        <authorList>
            <person name="Podar M."/>
        </authorList>
    </citation>
    <scope>NUCLEOTIDE SEQUENCE [LARGE SCALE GENOMIC DNA]</scope>
    <source>
        <strain evidence="3 4">ORNL</strain>
    </source>
</reference>
<dbReference type="AlphaFoldDB" id="A0A5B9EF88"/>
<name>A0A5B9EF88_9BACT</name>
<evidence type="ECO:0000313" key="3">
    <source>
        <dbReference type="EMBL" id="QEE30449.1"/>
    </source>
</evidence>
<organism evidence="3 4">
    <name type="scientific">Terriglobus albidus</name>
    <dbReference type="NCBI Taxonomy" id="1592106"/>
    <lineage>
        <taxon>Bacteria</taxon>
        <taxon>Pseudomonadati</taxon>
        <taxon>Acidobacteriota</taxon>
        <taxon>Terriglobia</taxon>
        <taxon>Terriglobales</taxon>
        <taxon>Acidobacteriaceae</taxon>
        <taxon>Terriglobus</taxon>
    </lineage>
</organism>
<evidence type="ECO:0000313" key="4">
    <source>
        <dbReference type="Proteomes" id="UP000321820"/>
    </source>
</evidence>
<keyword evidence="4" id="KW-1185">Reference proteome</keyword>
<gene>
    <name evidence="3" type="ORF">FTW19_22160</name>
</gene>
<evidence type="ECO:0000259" key="2">
    <source>
        <dbReference type="Pfam" id="PF07883"/>
    </source>
</evidence>
<dbReference type="RefSeq" id="WP_147649762.1">
    <property type="nucleotide sequence ID" value="NZ_CP042806.1"/>
</dbReference>
<proteinExistence type="predicted"/>
<feature type="chain" id="PRO_5022922748" evidence="1">
    <location>
        <begin position="21"/>
        <end position="153"/>
    </location>
</feature>
<keyword evidence="1" id="KW-0732">Signal</keyword>
<protein>
    <submittedName>
        <fullName evidence="3">Cupin domain-containing protein</fullName>
    </submittedName>
</protein>
<dbReference type="Pfam" id="PF07883">
    <property type="entry name" value="Cupin_2"/>
    <property type="match status" value="1"/>
</dbReference>
<dbReference type="InterPro" id="IPR014710">
    <property type="entry name" value="RmlC-like_jellyroll"/>
</dbReference>
<dbReference type="PROSITE" id="PS51257">
    <property type="entry name" value="PROKAR_LIPOPROTEIN"/>
    <property type="match status" value="1"/>
</dbReference>
<dbReference type="Gene3D" id="2.60.120.10">
    <property type="entry name" value="Jelly Rolls"/>
    <property type="match status" value="1"/>
</dbReference>
<evidence type="ECO:0000256" key="1">
    <source>
        <dbReference type="SAM" id="SignalP"/>
    </source>
</evidence>
<accession>A0A5B9EF88</accession>
<dbReference type="InterPro" id="IPR013096">
    <property type="entry name" value="Cupin_2"/>
</dbReference>
<dbReference type="EMBL" id="CP042806">
    <property type="protein sequence ID" value="QEE30449.1"/>
    <property type="molecule type" value="Genomic_DNA"/>
</dbReference>
<feature type="signal peptide" evidence="1">
    <location>
        <begin position="1"/>
        <end position="20"/>
    </location>
</feature>
<dbReference type="InterPro" id="IPR011051">
    <property type="entry name" value="RmlC_Cupin_sf"/>
</dbReference>
<dbReference type="Proteomes" id="UP000321820">
    <property type="component" value="Chromosome"/>
</dbReference>
<dbReference type="OrthoDB" id="120547at2"/>
<dbReference type="KEGG" id="talb:FTW19_22160"/>